<keyword evidence="5" id="KW-1015">Disulfide bond</keyword>
<keyword evidence="9" id="KW-1185">Reference proteome</keyword>
<comment type="caution">
    <text evidence="8">The sequence shown here is derived from an EMBL/GenBank/DDBJ whole genome shotgun (WGS) entry which is preliminary data.</text>
</comment>
<dbReference type="EMBL" id="JAQQBS010000002">
    <property type="protein sequence ID" value="KAK0172902.1"/>
    <property type="molecule type" value="Genomic_DNA"/>
</dbReference>
<dbReference type="InterPro" id="IPR050430">
    <property type="entry name" value="Peptidase_S1"/>
</dbReference>
<evidence type="ECO:0000256" key="5">
    <source>
        <dbReference type="ARBA" id="ARBA00023157"/>
    </source>
</evidence>
<evidence type="ECO:0000256" key="4">
    <source>
        <dbReference type="ARBA" id="ARBA00022825"/>
    </source>
</evidence>
<dbReference type="GO" id="GO:0004252">
    <property type="term" value="F:serine-type endopeptidase activity"/>
    <property type="evidence" value="ECO:0007669"/>
    <property type="project" value="InterPro"/>
</dbReference>
<protein>
    <recommendedName>
        <fullName evidence="7">Peptidase S1 domain-containing protein</fullName>
    </recommendedName>
</protein>
<gene>
    <name evidence="8" type="ORF">PV328_006167</name>
</gene>
<evidence type="ECO:0000313" key="9">
    <source>
        <dbReference type="Proteomes" id="UP001168990"/>
    </source>
</evidence>
<dbReference type="SMART" id="SM00020">
    <property type="entry name" value="Tryp_SPc"/>
    <property type="match status" value="1"/>
</dbReference>
<dbReference type="InterPro" id="IPR001254">
    <property type="entry name" value="Trypsin_dom"/>
</dbReference>
<organism evidence="8 9">
    <name type="scientific">Microctonus aethiopoides</name>
    <dbReference type="NCBI Taxonomy" id="144406"/>
    <lineage>
        <taxon>Eukaryota</taxon>
        <taxon>Metazoa</taxon>
        <taxon>Ecdysozoa</taxon>
        <taxon>Arthropoda</taxon>
        <taxon>Hexapoda</taxon>
        <taxon>Insecta</taxon>
        <taxon>Pterygota</taxon>
        <taxon>Neoptera</taxon>
        <taxon>Endopterygota</taxon>
        <taxon>Hymenoptera</taxon>
        <taxon>Apocrita</taxon>
        <taxon>Ichneumonoidea</taxon>
        <taxon>Braconidae</taxon>
        <taxon>Euphorinae</taxon>
        <taxon>Microctonus</taxon>
    </lineage>
</organism>
<reference evidence="8" key="1">
    <citation type="journal article" date="2023" name="bioRxiv">
        <title>Scaffold-level genome assemblies of two parasitoid biocontrol wasps reveal the parthenogenesis mechanism and an associated novel virus.</title>
        <authorList>
            <person name="Inwood S."/>
            <person name="Skelly J."/>
            <person name="Guhlin J."/>
            <person name="Harrop T."/>
            <person name="Goldson S."/>
            <person name="Dearden P."/>
        </authorList>
    </citation>
    <scope>NUCLEOTIDE SEQUENCE</scope>
    <source>
        <strain evidence="8">Irish</strain>
        <tissue evidence="8">Whole body</tissue>
    </source>
</reference>
<keyword evidence="3" id="KW-0378">Hydrolase</keyword>
<dbReference type="InterPro" id="IPR001314">
    <property type="entry name" value="Peptidase_S1A"/>
</dbReference>
<keyword evidence="4" id="KW-0720">Serine protease</keyword>
<dbReference type="Proteomes" id="UP001168990">
    <property type="component" value="Unassembled WGS sequence"/>
</dbReference>
<evidence type="ECO:0000256" key="3">
    <source>
        <dbReference type="ARBA" id="ARBA00022801"/>
    </source>
</evidence>
<dbReference type="Gene3D" id="2.40.10.10">
    <property type="entry name" value="Trypsin-like serine proteases"/>
    <property type="match status" value="1"/>
</dbReference>
<dbReference type="PRINTS" id="PR00722">
    <property type="entry name" value="CHYMOTRYPSIN"/>
</dbReference>
<dbReference type="SUPFAM" id="SSF50494">
    <property type="entry name" value="Trypsin-like serine proteases"/>
    <property type="match status" value="1"/>
</dbReference>
<evidence type="ECO:0000256" key="2">
    <source>
        <dbReference type="ARBA" id="ARBA00022670"/>
    </source>
</evidence>
<dbReference type="PROSITE" id="PS50240">
    <property type="entry name" value="TRYPSIN_DOM"/>
    <property type="match status" value="1"/>
</dbReference>
<evidence type="ECO:0000256" key="6">
    <source>
        <dbReference type="SAM" id="SignalP"/>
    </source>
</evidence>
<evidence type="ECO:0000313" key="8">
    <source>
        <dbReference type="EMBL" id="KAK0172902.1"/>
    </source>
</evidence>
<dbReference type="GO" id="GO:0006508">
    <property type="term" value="P:proteolysis"/>
    <property type="evidence" value="ECO:0007669"/>
    <property type="project" value="UniProtKB-KW"/>
</dbReference>
<reference evidence="8" key="2">
    <citation type="submission" date="2023-03" db="EMBL/GenBank/DDBJ databases">
        <authorList>
            <person name="Inwood S.N."/>
            <person name="Skelly J.G."/>
            <person name="Guhlin J."/>
            <person name="Harrop T.W.R."/>
            <person name="Goldson S.G."/>
            <person name="Dearden P.K."/>
        </authorList>
    </citation>
    <scope>NUCLEOTIDE SEQUENCE</scope>
    <source>
        <strain evidence="8">Irish</strain>
        <tissue evidence="8">Whole body</tissue>
    </source>
</reference>
<keyword evidence="2" id="KW-0645">Protease</keyword>
<dbReference type="Pfam" id="PF00089">
    <property type="entry name" value="Trypsin"/>
    <property type="match status" value="1"/>
</dbReference>
<name>A0AA39KT94_9HYME</name>
<dbReference type="PANTHER" id="PTHR24276">
    <property type="entry name" value="POLYSERASE-RELATED"/>
    <property type="match status" value="1"/>
</dbReference>
<accession>A0AA39KT94</accession>
<dbReference type="PANTHER" id="PTHR24276:SF98">
    <property type="entry name" value="FI18310P1-RELATED"/>
    <property type="match status" value="1"/>
</dbReference>
<keyword evidence="6" id="KW-0732">Signal</keyword>
<evidence type="ECO:0000256" key="1">
    <source>
        <dbReference type="ARBA" id="ARBA00007664"/>
    </source>
</evidence>
<evidence type="ECO:0000259" key="7">
    <source>
        <dbReference type="PROSITE" id="PS50240"/>
    </source>
</evidence>
<dbReference type="AlphaFoldDB" id="A0AA39KT94"/>
<feature type="chain" id="PRO_5041236417" description="Peptidase S1 domain-containing protein" evidence="6">
    <location>
        <begin position="17"/>
        <end position="261"/>
    </location>
</feature>
<dbReference type="InterPro" id="IPR009003">
    <property type="entry name" value="Peptidase_S1_PA"/>
</dbReference>
<dbReference type="InterPro" id="IPR043504">
    <property type="entry name" value="Peptidase_S1_PA_chymotrypsin"/>
</dbReference>
<feature type="signal peptide" evidence="6">
    <location>
        <begin position="1"/>
        <end position="16"/>
    </location>
</feature>
<proteinExistence type="inferred from homology"/>
<comment type="similarity">
    <text evidence="1">Belongs to the peptidase S1 family.</text>
</comment>
<feature type="domain" description="Peptidase S1" evidence="7">
    <location>
        <begin position="31"/>
        <end position="258"/>
    </location>
</feature>
<dbReference type="CDD" id="cd00190">
    <property type="entry name" value="Tryp_SPc"/>
    <property type="match status" value="1"/>
</dbReference>
<sequence>MCNALVTVCLLGVVFGRVELSDTNKYAQTRIIGGTGVAIFQRPFIVSVHKRREGFVCGAVIVSSKWILTALHCIPSPRFKTQYYIRAGTKYYDHGGTFHVFRHVKMFNTSVLHDFGATIPIHDISLIKVFPQFQFSVKILPARLPEHNEEPPDELWVSGWGITSYGRLSRALQTVDVQKIPTNICKNMSKIYAVLMNDERHICFGGDKKDSCNGDSGGPLGFERTVYGLVSFGEECGKYPGVYVKLSYYSEWINSIIGKDL</sequence>